<dbReference type="PANTHER" id="PTHR30055">
    <property type="entry name" value="HTH-TYPE TRANSCRIPTIONAL REGULATOR RUTR"/>
    <property type="match status" value="1"/>
</dbReference>
<dbReference type="SUPFAM" id="SSF46689">
    <property type="entry name" value="Homeodomain-like"/>
    <property type="match status" value="1"/>
</dbReference>
<keyword evidence="1" id="KW-0678">Repressor</keyword>
<dbReference type="PRINTS" id="PR00455">
    <property type="entry name" value="HTHTETR"/>
</dbReference>
<keyword evidence="4" id="KW-0804">Transcription</keyword>
<protein>
    <submittedName>
        <fullName evidence="7">TetR/AcrR family transcriptional regulator</fullName>
    </submittedName>
</protein>
<accession>A0A9X2X741</accession>
<dbReference type="Gene3D" id="1.10.357.10">
    <property type="entry name" value="Tetracycline Repressor, domain 2"/>
    <property type="match status" value="1"/>
</dbReference>
<sequence>MTRQVQSDDRAAARPLRKRREEIVDAAARVFAERGYHGASTQDIADLLGMRQASLYYYFESKEAALEEVCARGTAGFVETAEAILKNGSSAEERLRALLAAHIKPLGDRADYMLTFLNERKWLPRESRRRVGRLSRRLEAIFERVIREGMRNGEFRADLNPRLTTLALLGMMNSVAIWHHRENVTLDRIADTLADLVLRGAASDA</sequence>
<feature type="DNA-binding region" description="H-T-H motif" evidence="5">
    <location>
        <begin position="40"/>
        <end position="59"/>
    </location>
</feature>
<dbReference type="Proteomes" id="UP001149009">
    <property type="component" value="Unassembled WGS sequence"/>
</dbReference>
<proteinExistence type="predicted"/>
<evidence type="ECO:0000259" key="6">
    <source>
        <dbReference type="PROSITE" id="PS50977"/>
    </source>
</evidence>
<evidence type="ECO:0000256" key="1">
    <source>
        <dbReference type="ARBA" id="ARBA00022491"/>
    </source>
</evidence>
<keyword evidence="2" id="KW-0805">Transcription regulation</keyword>
<evidence type="ECO:0000256" key="4">
    <source>
        <dbReference type="ARBA" id="ARBA00023163"/>
    </source>
</evidence>
<evidence type="ECO:0000256" key="2">
    <source>
        <dbReference type="ARBA" id="ARBA00023015"/>
    </source>
</evidence>
<dbReference type="Pfam" id="PF17932">
    <property type="entry name" value="TetR_C_24"/>
    <property type="match status" value="1"/>
</dbReference>
<dbReference type="InterPro" id="IPR009057">
    <property type="entry name" value="Homeodomain-like_sf"/>
</dbReference>
<dbReference type="PANTHER" id="PTHR30055:SF175">
    <property type="entry name" value="HTH-TYPE TRANSCRIPTIONAL REPRESSOR KSTR2"/>
    <property type="match status" value="1"/>
</dbReference>
<dbReference type="EMBL" id="JAODNV010000009">
    <property type="protein sequence ID" value="MCT8990522.1"/>
    <property type="molecule type" value="Genomic_DNA"/>
</dbReference>
<evidence type="ECO:0000256" key="5">
    <source>
        <dbReference type="PROSITE-ProRule" id="PRU00335"/>
    </source>
</evidence>
<dbReference type="InterPro" id="IPR041490">
    <property type="entry name" value="KstR2_TetR_C"/>
</dbReference>
<comment type="caution">
    <text evidence="7">The sequence shown here is derived from an EMBL/GenBank/DDBJ whole genome shotgun (WGS) entry which is preliminary data.</text>
</comment>
<feature type="domain" description="HTH tetR-type" evidence="6">
    <location>
        <begin position="17"/>
        <end position="77"/>
    </location>
</feature>
<gene>
    <name evidence="7" type="ORF">NYR54_09490</name>
</gene>
<keyword evidence="3 5" id="KW-0238">DNA-binding</keyword>
<dbReference type="Gene3D" id="1.10.10.60">
    <property type="entry name" value="Homeodomain-like"/>
    <property type="match status" value="1"/>
</dbReference>
<dbReference type="InterPro" id="IPR050109">
    <property type="entry name" value="HTH-type_TetR-like_transc_reg"/>
</dbReference>
<dbReference type="Pfam" id="PF00440">
    <property type="entry name" value="TetR_N"/>
    <property type="match status" value="1"/>
</dbReference>
<evidence type="ECO:0000313" key="7">
    <source>
        <dbReference type="EMBL" id="MCT8990522.1"/>
    </source>
</evidence>
<dbReference type="GO" id="GO:0003700">
    <property type="term" value="F:DNA-binding transcription factor activity"/>
    <property type="evidence" value="ECO:0007669"/>
    <property type="project" value="TreeGrafter"/>
</dbReference>
<organism evidence="7 8">
    <name type="scientific">Chelativorans petroleitrophicus</name>
    <dbReference type="NCBI Taxonomy" id="2975484"/>
    <lineage>
        <taxon>Bacteria</taxon>
        <taxon>Pseudomonadati</taxon>
        <taxon>Pseudomonadota</taxon>
        <taxon>Alphaproteobacteria</taxon>
        <taxon>Hyphomicrobiales</taxon>
        <taxon>Phyllobacteriaceae</taxon>
        <taxon>Chelativorans</taxon>
    </lineage>
</organism>
<dbReference type="SUPFAM" id="SSF48498">
    <property type="entry name" value="Tetracyclin repressor-like, C-terminal domain"/>
    <property type="match status" value="1"/>
</dbReference>
<dbReference type="PROSITE" id="PS50977">
    <property type="entry name" value="HTH_TETR_2"/>
    <property type="match status" value="1"/>
</dbReference>
<evidence type="ECO:0000256" key="3">
    <source>
        <dbReference type="ARBA" id="ARBA00023125"/>
    </source>
</evidence>
<dbReference type="InterPro" id="IPR001647">
    <property type="entry name" value="HTH_TetR"/>
</dbReference>
<evidence type="ECO:0000313" key="8">
    <source>
        <dbReference type="Proteomes" id="UP001149009"/>
    </source>
</evidence>
<dbReference type="RefSeq" id="WP_261515395.1">
    <property type="nucleotide sequence ID" value="NZ_JAODNV010000009.1"/>
</dbReference>
<name>A0A9X2X741_9HYPH</name>
<dbReference type="InterPro" id="IPR036271">
    <property type="entry name" value="Tet_transcr_reg_TetR-rel_C_sf"/>
</dbReference>
<reference evidence="7" key="1">
    <citation type="submission" date="2022-08" db="EMBL/GenBank/DDBJ databases">
        <title>Chelativorans sichuanense sp. nov., a paraffin oil-degrading bacterium isolated from a mixture of oil-based drill cuttings and paddy soil.</title>
        <authorList>
            <person name="Yu J."/>
            <person name="Liu H."/>
            <person name="Chen Q."/>
        </authorList>
    </citation>
    <scope>NUCLEOTIDE SEQUENCE</scope>
    <source>
        <strain evidence="7">SCAU 2101</strain>
    </source>
</reference>
<keyword evidence="8" id="KW-1185">Reference proteome</keyword>
<dbReference type="AlphaFoldDB" id="A0A9X2X741"/>
<dbReference type="GO" id="GO:0000976">
    <property type="term" value="F:transcription cis-regulatory region binding"/>
    <property type="evidence" value="ECO:0007669"/>
    <property type="project" value="TreeGrafter"/>
</dbReference>